<evidence type="ECO:0000256" key="4">
    <source>
        <dbReference type="ARBA" id="ARBA00006351"/>
    </source>
</evidence>
<keyword evidence="5 15" id="KW-0808">Transferase</keyword>
<dbReference type="RefSeq" id="XP_018983311.1">
    <property type="nucleotide sequence ID" value="XM_019131151.1"/>
</dbReference>
<proteinExistence type="inferred from homology"/>
<dbReference type="Gene3D" id="3.90.550.10">
    <property type="entry name" value="Spore Coat Polysaccharide Biosynthesis Protein SpsA, Chain A"/>
    <property type="match status" value="1"/>
</dbReference>
<evidence type="ECO:0000256" key="8">
    <source>
        <dbReference type="ARBA" id="ARBA00023180"/>
    </source>
</evidence>
<feature type="domain" description="UDP-glucose:glycoprotein glucosyltransferase thioredoxin-like" evidence="13">
    <location>
        <begin position="662"/>
        <end position="823"/>
    </location>
</feature>
<dbReference type="GO" id="GO:0005788">
    <property type="term" value="C:endoplasmic reticulum lumen"/>
    <property type="evidence" value="ECO:0007669"/>
    <property type="project" value="UniProtKB-SubCell"/>
</dbReference>
<evidence type="ECO:0000313" key="15">
    <source>
        <dbReference type="EMBL" id="ODQ77983.1"/>
    </source>
</evidence>
<comment type="similarity">
    <text evidence="4">Belongs to the glycosyltransferase 8 family.</text>
</comment>
<evidence type="ECO:0000313" key="16">
    <source>
        <dbReference type="Proteomes" id="UP000094336"/>
    </source>
</evidence>
<dbReference type="CDD" id="cd06432">
    <property type="entry name" value="GT8_HUGT1_C_like"/>
    <property type="match status" value="1"/>
</dbReference>
<dbReference type="EMBL" id="KV454437">
    <property type="protein sequence ID" value="ODQ77983.1"/>
    <property type="molecule type" value="Genomic_DNA"/>
</dbReference>
<evidence type="ECO:0000259" key="13">
    <source>
        <dbReference type="Pfam" id="PF18403"/>
    </source>
</evidence>
<keyword evidence="6" id="KW-0732">Signal</keyword>
<evidence type="ECO:0000256" key="5">
    <source>
        <dbReference type="ARBA" id="ARBA00022679"/>
    </source>
</evidence>
<dbReference type="Proteomes" id="UP000094336">
    <property type="component" value="Unassembled WGS sequence"/>
</dbReference>
<comment type="subcellular location">
    <subcellularLocation>
        <location evidence="2">Endoplasmic reticulum lumen</location>
    </subcellularLocation>
</comment>
<keyword evidence="16" id="KW-1185">Reference proteome</keyword>
<dbReference type="GO" id="GO:0051082">
    <property type="term" value="F:unfolded protein binding"/>
    <property type="evidence" value="ECO:0007669"/>
    <property type="project" value="TreeGrafter"/>
</dbReference>
<evidence type="ECO:0000259" key="12">
    <source>
        <dbReference type="Pfam" id="PF18402"/>
    </source>
</evidence>
<organism evidence="15 16">
    <name type="scientific">Babjeviella inositovora NRRL Y-12698</name>
    <dbReference type="NCBI Taxonomy" id="984486"/>
    <lineage>
        <taxon>Eukaryota</taxon>
        <taxon>Fungi</taxon>
        <taxon>Dikarya</taxon>
        <taxon>Ascomycota</taxon>
        <taxon>Saccharomycotina</taxon>
        <taxon>Pichiomycetes</taxon>
        <taxon>Serinales incertae sedis</taxon>
        <taxon>Babjeviella</taxon>
    </lineage>
</organism>
<dbReference type="Pfam" id="PF18401">
    <property type="entry name" value="Thioredoxin_13"/>
    <property type="match status" value="1"/>
</dbReference>
<dbReference type="InterPro" id="IPR040694">
    <property type="entry name" value="UGGT_TRXL_2"/>
</dbReference>
<keyword evidence="7" id="KW-0256">Endoplasmic reticulum</keyword>
<dbReference type="Pfam" id="PF18402">
    <property type="entry name" value="Thioredoxin_14"/>
    <property type="match status" value="1"/>
</dbReference>
<dbReference type="Pfam" id="PF18404">
    <property type="entry name" value="Glyco_transf_24"/>
    <property type="match status" value="1"/>
</dbReference>
<evidence type="ECO:0000256" key="1">
    <source>
        <dbReference type="ARBA" id="ARBA00001913"/>
    </source>
</evidence>
<evidence type="ECO:0000259" key="14">
    <source>
        <dbReference type="Pfam" id="PF18404"/>
    </source>
</evidence>
<dbReference type="InterPro" id="IPR040692">
    <property type="entry name" value="UGGT_TRXL_3"/>
</dbReference>
<dbReference type="InterPro" id="IPR040497">
    <property type="entry name" value="Glyco_transf_24"/>
</dbReference>
<feature type="region of interest" description="Disordered" evidence="9">
    <location>
        <begin position="1410"/>
        <end position="1446"/>
    </location>
</feature>
<dbReference type="GO" id="GO:0018279">
    <property type="term" value="P:protein N-linked glycosylation via asparagine"/>
    <property type="evidence" value="ECO:0007669"/>
    <property type="project" value="TreeGrafter"/>
</dbReference>
<name>A0A1E3QJX2_9ASCO</name>
<comment type="pathway">
    <text evidence="3">Protein modification; protein glycosylation.</text>
</comment>
<dbReference type="GO" id="GO:0036503">
    <property type="term" value="P:ERAD pathway"/>
    <property type="evidence" value="ECO:0007669"/>
    <property type="project" value="TreeGrafter"/>
</dbReference>
<feature type="domain" description="UGGT thioredoxin-like" evidence="12">
    <location>
        <begin position="425"/>
        <end position="606"/>
    </location>
</feature>
<dbReference type="FunFam" id="3.90.550.10:FF:000065">
    <property type="entry name" value="UDP-glucose:glycoprotein glucosyltransferase, putative"/>
    <property type="match status" value="1"/>
</dbReference>
<dbReference type="InterPro" id="IPR009448">
    <property type="entry name" value="UDP-g_GGtrans"/>
</dbReference>
<feature type="domain" description="UGGT thioredoxin-like" evidence="10">
    <location>
        <begin position="38"/>
        <end position="229"/>
    </location>
</feature>
<dbReference type="InterPro" id="IPR040693">
    <property type="entry name" value="UGGT_TRXL_1"/>
</dbReference>
<evidence type="ECO:0000256" key="3">
    <source>
        <dbReference type="ARBA" id="ARBA00004922"/>
    </source>
</evidence>
<evidence type="ECO:0000256" key="6">
    <source>
        <dbReference type="ARBA" id="ARBA00022729"/>
    </source>
</evidence>
<gene>
    <name evidence="15" type="ORF">BABINDRAFT_181356</name>
</gene>
<dbReference type="InterPro" id="IPR029044">
    <property type="entry name" value="Nucleotide-diphossugar_trans"/>
</dbReference>
<feature type="compositionally biased region" description="Acidic residues" evidence="9">
    <location>
        <begin position="1419"/>
        <end position="1446"/>
    </location>
</feature>
<sequence>MFSRWEHQCNSTIGGRTYKTVASANLVDVNLRATWRRTPFELNLLESAAAQNESLYEPLLAQIIGLDDEEAQFTHQELFESASALLAEMPAAMFEFQLANKYHSPRVQAHYQYYSNVVLPKHSAQLVSQCAVDSFGNKVGTKSGLPAAWMVLNNKIYCSSDEIFALRFDESSQEGLIATDRIMGKAGPIAIVYGDIASTKFRRMFRTIYSFVQQGKLRVVWRYIPDEKTVEKESLTGYGVDLTLKRTDYIVLDDRDFGQKILEVDTPEVESDVFWESYHKDIAPLKQTDIDSVDLRLASYILDGNYTLSQFEMLQTVVQDFPKFVSFFASYPVNPEVKKHAATNDEFGLDDTATGLYVNGAPILAAQLDVFRLFKVIEDEHNLVSQFSDFGLKPSQAKELIKKFAHMSTVMQAQRDRARYNIGKTPGVVFLNNIEKDKAYKPVSTNLEVYMQRFQMGQIPPLRENVHETIFAVNLSDQQTVAVVMKVYELMVGRKICQQIGVLPLVDSELDAQLTQQFYRLYEAGSKAKLLQFLKDISSGEANFDETELDITKYTQVRKQFSITNPSVIINGVFYALDGRFQQNIAAQIYQDTIELQHFLINEAQKAGGPGDLSAVKHGQLKQFLLRGLLQSRNLRVAPENMNVVQFKDIDKELVEAAVSAVRSDADGLPMASLWVVGDFDDESVRVQLANVLRFWITAGNENLQLRVLQTGDSKLFGLVETYLQSKKFSLTVEDVEILVETVESAESGYATGNVSELLVRNKLPSDKPFLLLSGRFISVGAEPLSVSDLEAWVSHDSENRLELIQSALVTLDLDFDLEKVTSQSSWFERLFALVTRSLFKDELFERFDFSKIDLYNQFTVIGDEESPITVTLLIDPLSEKAQEVIAMVNAVTKLPFVNLQILLQPKPKVEELAIKRLYRGVFPSGATFDETGKAVDAAKAVFDLVPEETLFTLNLITPSPWIVVIQEANTDLDNVKLSLAGGTVSGTYELKNILVEGYYTQDLSGPVHIPPAGLAVDLSPVGVTSAVSDTNVMATAGYMQLKANPGFYDLTIKKGTRSAEIYDLVSASEGFEEEGKIPVDSIQLRILNLKGLMVFPKVAKKPGFEDKSLDEPVPAAKKGFMGKLFKKSVESKQPEINIFTVASGHLYERFLGIMTASVMKHTKHTVKFWLIENYMSPHFKKVLPALAEKYGFKYELVNYKWPSWLRNQREKQRTIWGYKILFLDVLFPQDLEKVIFVDSDQIVRTDMKELVDMDLEGAPYGYTPMGDSREEMEGFRFWKQGYWAKLLGDEYLYHISALYVIDLKKFRAIGAGDKLRAHYQQLSADPNSLSNLDQDLPNNLQKELRIFSLPQDWLWCETWCSDESLKTAKTIDLCNNPLTKEPKLDRARRQIPEWTTYDDEITDMIKGLRLDEAVPAPVEEEEEEEEEQIDAGQDYDWDDLEHDEL</sequence>
<evidence type="ECO:0000256" key="7">
    <source>
        <dbReference type="ARBA" id="ARBA00022824"/>
    </source>
</evidence>
<dbReference type="GO" id="GO:0003980">
    <property type="term" value="F:UDP-glucose:glycoprotein glucosyltransferase activity"/>
    <property type="evidence" value="ECO:0007669"/>
    <property type="project" value="InterPro"/>
</dbReference>
<evidence type="ECO:0000259" key="11">
    <source>
        <dbReference type="Pfam" id="PF18401"/>
    </source>
</evidence>
<dbReference type="SUPFAM" id="SSF53448">
    <property type="entry name" value="Nucleotide-diphospho-sugar transferases"/>
    <property type="match status" value="1"/>
</dbReference>
<dbReference type="OrthoDB" id="27683at2759"/>
<evidence type="ECO:0000256" key="9">
    <source>
        <dbReference type="SAM" id="MobiDB-lite"/>
    </source>
</evidence>
<feature type="domain" description="UGGT thioredoxin-like" evidence="11">
    <location>
        <begin position="279"/>
        <end position="405"/>
    </location>
</feature>
<accession>A0A1E3QJX2</accession>
<dbReference type="STRING" id="984486.A0A1E3QJX2"/>
<evidence type="ECO:0000256" key="2">
    <source>
        <dbReference type="ARBA" id="ARBA00004319"/>
    </source>
</evidence>
<dbReference type="GeneID" id="30149004"/>
<dbReference type="InterPro" id="IPR040525">
    <property type="entry name" value="UGGT_TRXL_4"/>
</dbReference>
<comment type="cofactor">
    <cofactor evidence="1">
        <name>Ca(2+)</name>
        <dbReference type="ChEBI" id="CHEBI:29108"/>
    </cofactor>
</comment>
<protein>
    <submittedName>
        <fullName evidence="15">Glycosyltransferase family 24 protein</fullName>
    </submittedName>
</protein>
<reference evidence="16" key="1">
    <citation type="submission" date="2016-05" db="EMBL/GenBank/DDBJ databases">
        <title>Comparative genomics of biotechnologically important yeasts.</title>
        <authorList>
            <consortium name="DOE Joint Genome Institute"/>
            <person name="Riley R."/>
            <person name="Haridas S."/>
            <person name="Wolfe K.H."/>
            <person name="Lopes M.R."/>
            <person name="Hittinger C.T."/>
            <person name="Goker M."/>
            <person name="Salamov A."/>
            <person name="Wisecaver J."/>
            <person name="Long T.M."/>
            <person name="Aerts A.L."/>
            <person name="Barry K."/>
            <person name="Choi C."/>
            <person name="Clum A."/>
            <person name="Coughlan A.Y."/>
            <person name="Deshpande S."/>
            <person name="Douglass A.P."/>
            <person name="Hanson S.J."/>
            <person name="Klenk H.-P."/>
            <person name="Labutti K."/>
            <person name="Lapidus A."/>
            <person name="Lindquist E."/>
            <person name="Lipzen A."/>
            <person name="Meier-Kolthoff J.P."/>
            <person name="Ohm R.A."/>
            <person name="Otillar R.P."/>
            <person name="Pangilinan J."/>
            <person name="Peng Y."/>
            <person name="Rokas A."/>
            <person name="Rosa C.A."/>
            <person name="Scheuner C."/>
            <person name="Sibirny A.A."/>
            <person name="Slot J.C."/>
            <person name="Stielow J.B."/>
            <person name="Sun H."/>
            <person name="Kurtzman C.P."/>
            <person name="Blackwell M."/>
            <person name="Grigoriev I.V."/>
            <person name="Jeffries T.W."/>
        </authorList>
    </citation>
    <scope>NUCLEOTIDE SEQUENCE [LARGE SCALE GENOMIC DNA]</scope>
    <source>
        <strain evidence="16">NRRL Y-12698</strain>
    </source>
</reference>
<dbReference type="Pfam" id="PF18400">
    <property type="entry name" value="Thioredoxin_12"/>
    <property type="match status" value="1"/>
</dbReference>
<keyword evidence="8" id="KW-0325">Glycoprotein</keyword>
<dbReference type="PANTHER" id="PTHR11226">
    <property type="entry name" value="UDP-GLUCOSE GLYCOPROTEIN:GLUCOSYLTRANSFERASE"/>
    <property type="match status" value="1"/>
</dbReference>
<feature type="domain" description="Glucosyltransferase 24 catalytic" evidence="14">
    <location>
        <begin position="1137"/>
        <end position="1404"/>
    </location>
</feature>
<dbReference type="UniPathway" id="UPA00378"/>
<dbReference type="PANTHER" id="PTHR11226:SF0">
    <property type="entry name" value="UDP-GLUCOSE:GLYCOPROTEIN GLUCOSYLTRANSFERASE"/>
    <property type="match status" value="1"/>
</dbReference>
<dbReference type="Pfam" id="PF18403">
    <property type="entry name" value="Thioredoxin_15"/>
    <property type="match status" value="1"/>
</dbReference>
<dbReference type="Pfam" id="PF06427">
    <property type="entry name" value="UDP-g_GGTase"/>
    <property type="match status" value="1"/>
</dbReference>
<evidence type="ECO:0000259" key="10">
    <source>
        <dbReference type="Pfam" id="PF18400"/>
    </source>
</evidence>